<dbReference type="Gene3D" id="1.25.10.10">
    <property type="entry name" value="Leucine-rich Repeat Variant"/>
    <property type="match status" value="2"/>
</dbReference>
<reference evidence="1" key="1">
    <citation type="submission" date="2019-07" db="EMBL/GenBank/DDBJ databases">
        <authorList>
            <person name="Dittberner H."/>
        </authorList>
    </citation>
    <scope>NUCLEOTIDE SEQUENCE [LARGE SCALE GENOMIC DNA]</scope>
</reference>
<dbReference type="SUPFAM" id="SSF48371">
    <property type="entry name" value="ARM repeat"/>
    <property type="match status" value="1"/>
</dbReference>
<evidence type="ECO:0000313" key="1">
    <source>
        <dbReference type="EMBL" id="VVB06055.1"/>
    </source>
</evidence>
<dbReference type="PANTHER" id="PTHR37743">
    <property type="entry name" value="ARM REPEAT SUPERFAMILY PROTEIN"/>
    <property type="match status" value="1"/>
</dbReference>
<proteinExistence type="predicted"/>
<keyword evidence="2" id="KW-1185">Reference proteome</keyword>
<gene>
    <name evidence="1" type="ORF">ANE_LOCUS16499</name>
</gene>
<dbReference type="InterPro" id="IPR016024">
    <property type="entry name" value="ARM-type_fold"/>
</dbReference>
<dbReference type="InterPro" id="IPR011989">
    <property type="entry name" value="ARM-like"/>
</dbReference>
<dbReference type="Proteomes" id="UP000489600">
    <property type="component" value="Unassembled WGS sequence"/>
</dbReference>
<sequence>MERLEEEELIRRSEPDSLVSVTVGRFMSTLLSARPKKLRDSISRFSPDSLKGSSGSIDEALWFLDNCVRNDAERDEAMDEILVPIIEHTLRFKEDAKRSNPALILLNWLFQDEVLFQAVSRNLLEIIVRNEDRFLALGWCLLIRCLVEFEDTGDQGFWNGIGEKHSIFVEIVSSCVPHLLMIVRNGSILQDGYEVPSRLSVSAADCLLSVTGALAKRDDTLANRPKQSTIKGSHQPVALIPNISEKKKKQTSRSEDSNSETSCILWNHLEDLTRLVQCLFAWNRKTRLLHAKGLNKVLKWLEELKEHHGGSRKEAGTEISRAGALLLSSCWKHYSVLLLMEDQKFSKISKELLEQYLSGIKYYSESCSQACSDTKAGGIETQKFFLNCLCLLLGRFEGKKFESILSEYGMKLVPCLLHQLRSNNEEISEGVVAIFRAVIFKLPSQSGNSFSETMCMDVVIPSLLLLLDERDGAAKAVSVLLADYCCKNVDNDCLSEVLQRLVSGTTVQRLNSMDVISEIILMSKDSFPSHIPWKEIADCLLKCLGDKKTYIRNQTSELLKSIEPSFVLPDLVTLVYSTNENVQSSATEILLGVLKHHKEDSDVICMLLTCLSNIQALDASDSNGDSTEGSTFDSGRVLKLIPEWARSVQNWVSLIGPLLDKMFLEPSNAIMVKFLSCISEHLADASDIVLLHVLSHMKEQNKMDESFISTSDTKSSVDKTKSEKSLYDHLCPLLILRLLPQRVFDDIDSSTVYGKFLNGDSVNDYQDIKFEDCQCIAAFILERAFSKFEFEEVRKLSAELCGRIHPQVLFPIVFLQLEKATELEDSLKMKACLFSICASLVVRGWESFSHGVTPKIRKVVENILLWPSDKDEISKVQHGCIDCLALMICTELQHFESTKTSGGGNIRTTGKNTSGVDASSNSVLDHTIYRLIEDSSDSSSIPKMNTEHPVVEKSLPIPFRLCMANVLISACQKIPESAKKTFARKGLPPLVHSLKVISAPEVRAACIQVLFSAMYHLKSTLLPFSSDLLKLSLRFLEQGSEKEKLAGAKLMASLMASEDVILESISEGLLEARSVLSKASLSDPSPHVREVCAKLLACITPS</sequence>
<comment type="caution">
    <text evidence="1">The sequence shown here is derived from an EMBL/GenBank/DDBJ whole genome shotgun (WGS) entry which is preliminary data.</text>
</comment>
<protein>
    <submittedName>
        <fullName evidence="1">Uncharacterized protein</fullName>
    </submittedName>
</protein>
<dbReference type="PANTHER" id="PTHR37743:SF1">
    <property type="entry name" value="ARM REPEAT SUPERFAMILY PROTEIN"/>
    <property type="match status" value="1"/>
</dbReference>
<dbReference type="OrthoDB" id="79603at2759"/>
<organism evidence="1 2">
    <name type="scientific">Arabis nemorensis</name>
    <dbReference type="NCBI Taxonomy" id="586526"/>
    <lineage>
        <taxon>Eukaryota</taxon>
        <taxon>Viridiplantae</taxon>
        <taxon>Streptophyta</taxon>
        <taxon>Embryophyta</taxon>
        <taxon>Tracheophyta</taxon>
        <taxon>Spermatophyta</taxon>
        <taxon>Magnoliopsida</taxon>
        <taxon>eudicotyledons</taxon>
        <taxon>Gunneridae</taxon>
        <taxon>Pentapetalae</taxon>
        <taxon>rosids</taxon>
        <taxon>malvids</taxon>
        <taxon>Brassicales</taxon>
        <taxon>Brassicaceae</taxon>
        <taxon>Arabideae</taxon>
        <taxon>Arabis</taxon>
    </lineage>
</organism>
<dbReference type="EMBL" id="CABITT030000005">
    <property type="protein sequence ID" value="VVB06055.1"/>
    <property type="molecule type" value="Genomic_DNA"/>
</dbReference>
<evidence type="ECO:0000313" key="2">
    <source>
        <dbReference type="Proteomes" id="UP000489600"/>
    </source>
</evidence>
<accession>A0A565BXD1</accession>
<name>A0A565BXD1_9BRAS</name>
<dbReference type="AlphaFoldDB" id="A0A565BXD1"/>